<gene>
    <name evidence="2" type="ORF">N866_02790</name>
</gene>
<dbReference type="RefSeq" id="WP_034226529.1">
    <property type="nucleotide sequence ID" value="NZ_AXCW01000124.1"/>
</dbReference>
<dbReference type="AlphaFoldDB" id="A0A021VPP0"/>
<keyword evidence="1" id="KW-0472">Membrane</keyword>
<keyword evidence="3" id="KW-1185">Reference proteome</keyword>
<accession>A0A021VPP0</accession>
<evidence type="ECO:0000313" key="2">
    <source>
        <dbReference type="EMBL" id="EYR63116.1"/>
    </source>
</evidence>
<dbReference type="EMBL" id="AXCW01000124">
    <property type="protein sequence ID" value="EYR63116.1"/>
    <property type="molecule type" value="Genomic_DNA"/>
</dbReference>
<dbReference type="Pfam" id="PF04306">
    <property type="entry name" value="DUF456"/>
    <property type="match status" value="1"/>
</dbReference>
<organism evidence="2 3">
    <name type="scientific">Actinotalea ferrariae CF5-4</name>
    <dbReference type="NCBI Taxonomy" id="948458"/>
    <lineage>
        <taxon>Bacteria</taxon>
        <taxon>Bacillati</taxon>
        <taxon>Actinomycetota</taxon>
        <taxon>Actinomycetes</taxon>
        <taxon>Micrococcales</taxon>
        <taxon>Cellulomonadaceae</taxon>
        <taxon>Actinotalea</taxon>
    </lineage>
</organism>
<keyword evidence="1" id="KW-1133">Transmembrane helix</keyword>
<keyword evidence="1" id="KW-0812">Transmembrane</keyword>
<name>A0A021VPP0_9CELL</name>
<proteinExistence type="predicted"/>
<protein>
    <submittedName>
        <fullName evidence="2">Membrane protein</fullName>
    </submittedName>
</protein>
<reference evidence="2 3" key="1">
    <citation type="submission" date="2014-01" db="EMBL/GenBank/DDBJ databases">
        <title>Actinotalea ferrariae CF5-4.</title>
        <authorList>
            <person name="Chen F."/>
            <person name="Li Y."/>
            <person name="Wang G."/>
        </authorList>
    </citation>
    <scope>NUCLEOTIDE SEQUENCE [LARGE SCALE GENOMIC DNA]</scope>
    <source>
        <strain evidence="2 3">CF5-4</strain>
    </source>
</reference>
<evidence type="ECO:0000313" key="3">
    <source>
        <dbReference type="Proteomes" id="UP000019753"/>
    </source>
</evidence>
<feature type="transmembrane region" description="Helical" evidence="1">
    <location>
        <begin position="46"/>
        <end position="67"/>
    </location>
</feature>
<dbReference type="InterPro" id="IPR007403">
    <property type="entry name" value="DUF456"/>
</dbReference>
<evidence type="ECO:0000256" key="1">
    <source>
        <dbReference type="SAM" id="Phobius"/>
    </source>
</evidence>
<dbReference type="Proteomes" id="UP000019753">
    <property type="component" value="Unassembled WGS sequence"/>
</dbReference>
<feature type="transmembrane region" description="Helical" evidence="1">
    <location>
        <begin position="6"/>
        <end position="39"/>
    </location>
</feature>
<sequence length="162" mass="16326">MDLVEVLVGIGVLVGLVGVVVPVIPGSLAIGGSVLLWALDRGTPGAWGVLAVVVVLLALGNLATYVITGKRVAASGVPRRTLVLAGLAGIVGFFVVPVVGLFLFFAAGLFAAEYARLRDTEAARRSAFVALRATALGLLVELTLALAAAATWLVAVLLGVGG</sequence>
<comment type="caution">
    <text evidence="2">The sequence shown here is derived from an EMBL/GenBank/DDBJ whole genome shotgun (WGS) entry which is preliminary data.</text>
</comment>
<feature type="transmembrane region" description="Helical" evidence="1">
    <location>
        <begin position="87"/>
        <end position="112"/>
    </location>
</feature>
<feature type="transmembrane region" description="Helical" evidence="1">
    <location>
        <begin position="133"/>
        <end position="160"/>
    </location>
</feature>